<dbReference type="Pfam" id="PF00350">
    <property type="entry name" value="Dynamin_N"/>
    <property type="match status" value="1"/>
</dbReference>
<dbReference type="PANTHER" id="PTHR11566">
    <property type="entry name" value="DYNAMIN"/>
    <property type="match status" value="1"/>
</dbReference>
<dbReference type="InterPro" id="IPR030381">
    <property type="entry name" value="G_DYNAMIN_dom"/>
</dbReference>
<feature type="domain" description="Dynamin-type G" evidence="5">
    <location>
        <begin position="147"/>
        <end position="499"/>
    </location>
</feature>
<evidence type="ECO:0000313" key="6">
    <source>
        <dbReference type="EMBL" id="KAK7714847.1"/>
    </source>
</evidence>
<keyword evidence="1" id="KW-0547">Nucleotide-binding</keyword>
<name>A0ABR1NTQ0_DIAER</name>
<dbReference type="Proteomes" id="UP001430848">
    <property type="component" value="Unassembled WGS sequence"/>
</dbReference>
<feature type="domain" description="GED" evidence="4">
    <location>
        <begin position="849"/>
        <end position="948"/>
    </location>
</feature>
<dbReference type="Gene3D" id="1.20.120.1240">
    <property type="entry name" value="Dynamin, middle domain"/>
    <property type="match status" value="1"/>
</dbReference>
<dbReference type="Gene3D" id="3.40.50.300">
    <property type="entry name" value="P-loop containing nucleotide triphosphate hydrolases"/>
    <property type="match status" value="1"/>
</dbReference>
<comment type="caution">
    <text evidence="6">The sequence shown here is derived from an EMBL/GenBank/DDBJ whole genome shotgun (WGS) entry which is preliminary data.</text>
</comment>
<evidence type="ECO:0000256" key="3">
    <source>
        <dbReference type="SAM" id="MobiDB-lite"/>
    </source>
</evidence>
<dbReference type="PRINTS" id="PR00195">
    <property type="entry name" value="DYNAMIN"/>
</dbReference>
<dbReference type="InterPro" id="IPR027417">
    <property type="entry name" value="P-loop_NTPase"/>
</dbReference>
<dbReference type="CDD" id="cd08771">
    <property type="entry name" value="DLP_1"/>
    <property type="match status" value="1"/>
</dbReference>
<feature type="region of interest" description="Disordered" evidence="3">
    <location>
        <begin position="210"/>
        <end position="230"/>
    </location>
</feature>
<organism evidence="6 7">
    <name type="scientific">Diaporthe eres</name>
    <name type="common">Phomopsis oblonga</name>
    <dbReference type="NCBI Taxonomy" id="83184"/>
    <lineage>
        <taxon>Eukaryota</taxon>
        <taxon>Fungi</taxon>
        <taxon>Dikarya</taxon>
        <taxon>Ascomycota</taxon>
        <taxon>Pezizomycotina</taxon>
        <taxon>Sordariomycetes</taxon>
        <taxon>Sordariomycetidae</taxon>
        <taxon>Diaporthales</taxon>
        <taxon>Diaporthaceae</taxon>
        <taxon>Diaporthe</taxon>
        <taxon>Diaporthe eres species complex</taxon>
    </lineage>
</organism>
<proteinExistence type="predicted"/>
<evidence type="ECO:0008006" key="8">
    <source>
        <dbReference type="Google" id="ProtNLM"/>
    </source>
</evidence>
<dbReference type="SMART" id="SM00053">
    <property type="entry name" value="DYNc"/>
    <property type="match status" value="1"/>
</dbReference>
<dbReference type="InterPro" id="IPR000375">
    <property type="entry name" value="Dynamin_stalk"/>
</dbReference>
<dbReference type="PROSITE" id="PS51718">
    <property type="entry name" value="G_DYNAMIN_2"/>
    <property type="match status" value="1"/>
</dbReference>
<accession>A0ABR1NTQ0</accession>
<dbReference type="InterPro" id="IPR045063">
    <property type="entry name" value="Dynamin_N"/>
</dbReference>
<reference evidence="6 7" key="1">
    <citation type="submission" date="2024-02" db="EMBL/GenBank/DDBJ databases">
        <title>De novo assembly and annotation of 12 fungi associated with fruit tree decline syndrome in Ontario, Canada.</title>
        <authorList>
            <person name="Sulman M."/>
            <person name="Ellouze W."/>
            <person name="Ilyukhin E."/>
        </authorList>
    </citation>
    <scope>NUCLEOTIDE SEQUENCE [LARGE SCALE GENOMIC DNA]</scope>
    <source>
        <strain evidence="6 7">M169</strain>
    </source>
</reference>
<dbReference type="InterPro" id="IPR022812">
    <property type="entry name" value="Dynamin"/>
</dbReference>
<dbReference type="PROSITE" id="PS51388">
    <property type="entry name" value="GED"/>
    <property type="match status" value="1"/>
</dbReference>
<dbReference type="InterPro" id="IPR020850">
    <property type="entry name" value="GED_dom"/>
</dbReference>
<evidence type="ECO:0000313" key="7">
    <source>
        <dbReference type="Proteomes" id="UP001430848"/>
    </source>
</evidence>
<dbReference type="EMBL" id="JAKNSF020000112">
    <property type="protein sequence ID" value="KAK7714847.1"/>
    <property type="molecule type" value="Genomic_DNA"/>
</dbReference>
<dbReference type="Pfam" id="PF01031">
    <property type="entry name" value="Dynamin_M"/>
    <property type="match status" value="1"/>
</dbReference>
<protein>
    <recommendedName>
        <fullName evidence="8">Dynamin family protein</fullName>
    </recommendedName>
</protein>
<dbReference type="InterPro" id="IPR001401">
    <property type="entry name" value="Dynamin_GTPase"/>
</dbReference>
<sequence length="978" mass="111237">MPSSRNRHIKAEPGLHHAPNRTATPPRPSNSRTPAAVTPRSAIPNRPAPSATSSSVVSPDARRAQRSGAPTVATAYAGQQHSEMGEDVVFMQVRPRTFKEDPEAIAHHDIHVPEAGDIDKNLKDIGQHLKSFNDTLGSLQSLGIHHDTPLPELILVGDQSSGKSSLMSAISQIILPRSDGVCTRCPVHIRLSSDTTWRCRVSLQQDYAYRPPNDEPITEADVTEHNPFPPWLKQTRNTKEFKMIYNKTDPIDEIVRWAQIAILNHNRNFTQYVPKDWDLRTAEEKEPEYEARRLAEAERTTEAKFSPNTVAIEVKGPGLPDLSFYDMPGVFRNAKHEEDQFLVKVVENLVREYISHEKAIILWAVPMNHDPETSSTYALIRNVRAQQRTIGVMTKADLLPRGGHNQWLEMLAGQQHQVGRGYFITSRAPPSLQNGDGHELQRRDRQSLRDEHAAEEAFFNRATGSWPEEFRHFDERCGIDQLVKFLAQSLAQEFARNLPDLEKKLNKKLSLAKEQLARLPDMPANPEYEVRRSLLKFTQEFQSRLRSKVFLSSWGKIAETFRIKVIDLKPRYRVMPEGFAIDRPIGSGASDRDSVFSANNSPSLSVKRNRQVFDLTNDSVSTPSAQRRRGENGVIKVEDFNGSFAADVPAQTPGHAPGPLSDAGGRVPSKTLAQIRNLIRSEREAGKPGEVPYDVIEKLCVESVTTWEGPLHKFLDHTMTQLRRELDSSLNESFKDLQKRQVYRDAKRLTAEWLKGHKQRIFEYLYRNYKMETTKVYTTDDESFQRHRGHETQMLRRSRHFYRWKAYNNDPSPEKLEDWGKLSAEARRNEEQRIQKEELKLGDDEYATELDVAARVRGYYLTAAMRFIDVTAMQFTSGLFPELISDIEMHLDKEMGLVGGPAPYDPDVFARLMEEEPSTAAKRSNLKGSVQRFNRAVEEIQELNQTVMRASASAPSQHVLVQDLEMEDAEGEDLYDGD</sequence>
<dbReference type="SUPFAM" id="SSF52540">
    <property type="entry name" value="P-loop containing nucleoside triphosphate hydrolases"/>
    <property type="match status" value="1"/>
</dbReference>
<feature type="region of interest" description="Disordered" evidence="3">
    <location>
        <begin position="1"/>
        <end position="80"/>
    </location>
</feature>
<evidence type="ECO:0000256" key="1">
    <source>
        <dbReference type="ARBA" id="ARBA00022741"/>
    </source>
</evidence>
<keyword evidence="2" id="KW-0342">GTP-binding</keyword>
<dbReference type="PANTHER" id="PTHR11566:SF131">
    <property type="entry name" value="GTPASE, PUTATIVE (AFU_ORTHOLOGUE AFUA_6G07630)-RELATED"/>
    <property type="match status" value="1"/>
</dbReference>
<evidence type="ECO:0000259" key="4">
    <source>
        <dbReference type="PROSITE" id="PS51388"/>
    </source>
</evidence>
<feature type="compositionally biased region" description="Low complexity" evidence="3">
    <location>
        <begin position="48"/>
        <end position="59"/>
    </location>
</feature>
<keyword evidence="7" id="KW-1185">Reference proteome</keyword>
<evidence type="ECO:0000259" key="5">
    <source>
        <dbReference type="PROSITE" id="PS51718"/>
    </source>
</evidence>
<evidence type="ECO:0000256" key="2">
    <source>
        <dbReference type="ARBA" id="ARBA00023134"/>
    </source>
</evidence>
<gene>
    <name evidence="6" type="ORF">SLS63_011582</name>
</gene>